<keyword evidence="3" id="KW-1185">Reference proteome</keyword>
<keyword evidence="1" id="KW-0472">Membrane</keyword>
<feature type="non-terminal residue" evidence="2">
    <location>
        <position position="1"/>
    </location>
</feature>
<reference evidence="2 3" key="1">
    <citation type="submission" date="2022-11" db="EMBL/GenBank/DDBJ databases">
        <title>Draft genome sequence of Saccharopolyspora sp. WRP15-2 isolated from rhizosphere soils of wild rice in Thailand.</title>
        <authorList>
            <person name="Duangmal K."/>
            <person name="Kammanee S."/>
            <person name="Muangham S."/>
        </authorList>
    </citation>
    <scope>NUCLEOTIDE SEQUENCE [LARGE SCALE GENOMIC DNA]</scope>
    <source>
        <strain evidence="2 3">WRP15-2</strain>
    </source>
</reference>
<dbReference type="Proteomes" id="UP001210380">
    <property type="component" value="Unassembled WGS sequence"/>
</dbReference>
<organism evidence="2 3">
    <name type="scientific">Saccharopolyspora oryzae</name>
    <dbReference type="NCBI Taxonomy" id="2997343"/>
    <lineage>
        <taxon>Bacteria</taxon>
        <taxon>Bacillati</taxon>
        <taxon>Actinomycetota</taxon>
        <taxon>Actinomycetes</taxon>
        <taxon>Pseudonocardiales</taxon>
        <taxon>Pseudonocardiaceae</taxon>
        <taxon>Saccharopolyspora</taxon>
    </lineage>
</organism>
<accession>A0ABT4UYD2</accession>
<protein>
    <submittedName>
        <fullName evidence="2">Uncharacterized protein</fullName>
    </submittedName>
</protein>
<name>A0ABT4UYD2_9PSEU</name>
<gene>
    <name evidence="2" type="ORF">OU415_14800</name>
</gene>
<evidence type="ECO:0000313" key="2">
    <source>
        <dbReference type="EMBL" id="MDA3626713.1"/>
    </source>
</evidence>
<dbReference type="RefSeq" id="WP_270949328.1">
    <property type="nucleotide sequence ID" value="NZ_JAQGLA010000019.1"/>
</dbReference>
<feature type="transmembrane region" description="Helical" evidence="1">
    <location>
        <begin position="190"/>
        <end position="213"/>
    </location>
</feature>
<proteinExistence type="predicted"/>
<comment type="caution">
    <text evidence="2">The sequence shown here is derived from an EMBL/GenBank/DDBJ whole genome shotgun (WGS) entry which is preliminary data.</text>
</comment>
<sequence>SGPPMPPGLVTPPPGSSVRLGDKVMPGLATRALDQSHENGNGGSVEEIIYQTLSLLPPVPKYDELAYQVEDDSCAHPDEIGHAEMALRARRALRQGAYLVSVEICSEAGEESDRYDDERWSRLGRVMLWTAEDPFSIERRRALIRSYDLYLQRHFRFQRIEPLDISAPESYSKELRKEARRYRRSVNRKLISNIFSLANIATVIGATITAAVVKYITDDKVGNKINSLFWNLIERFFD</sequence>
<keyword evidence="1" id="KW-0812">Transmembrane</keyword>
<dbReference type="EMBL" id="JAQGLA010000019">
    <property type="protein sequence ID" value="MDA3626713.1"/>
    <property type="molecule type" value="Genomic_DNA"/>
</dbReference>
<evidence type="ECO:0000256" key="1">
    <source>
        <dbReference type="SAM" id="Phobius"/>
    </source>
</evidence>
<keyword evidence="1" id="KW-1133">Transmembrane helix</keyword>
<evidence type="ECO:0000313" key="3">
    <source>
        <dbReference type="Proteomes" id="UP001210380"/>
    </source>
</evidence>